<dbReference type="OrthoDB" id="273096at2"/>
<dbReference type="Pfam" id="PF07596">
    <property type="entry name" value="SBP_bac_10"/>
    <property type="match status" value="1"/>
</dbReference>
<dbReference type="EMBL" id="CP036291">
    <property type="protein sequence ID" value="QDU90727.1"/>
    <property type="molecule type" value="Genomic_DNA"/>
</dbReference>
<dbReference type="InterPro" id="IPR027558">
    <property type="entry name" value="Pre_pil_HX9DG_C"/>
</dbReference>
<accession>A0A518DGX9</accession>
<dbReference type="PANTHER" id="PTHR30093">
    <property type="entry name" value="GENERAL SECRETION PATHWAY PROTEIN G"/>
    <property type="match status" value="1"/>
</dbReference>
<sequence length="376" mass="40060">MNMQRERGPSRSRKDSAGFTLVELLVVIAIIGILVALLLPAVQAAREAARRSQCTNNMKQLGLAAQNYASATNKLPHPGQCDSTGGASTVYMTQSTPTLLLPYIEEQQVYDLMDNTLTAATMSAASYNMSVTHPDSRGAVYHDPKYPNTVQAAKTQIPSFVCPTTPVSPEQRAPDGFGVWDYMFISVTDVEEEGAAAGTRPTDSARRLAMTRQGALACKSNWGFKNITDGTSHTILCIEDAGRSHPDAGEFATLSTRPAAMSDNTVQWTGGASGGRRMYAWADPDSGTNGLSGPSNSLGSRLLAVNQNASPFGGPEACKWQQNNCGPNDEPFSFHAGGVNCVMTDGSVRFLQEAINWAPLKAMAGSQDGVVISEEI</sequence>
<evidence type="ECO:0000259" key="1">
    <source>
        <dbReference type="Pfam" id="PF07596"/>
    </source>
</evidence>
<dbReference type="PROSITE" id="PS00409">
    <property type="entry name" value="PROKAR_NTER_METHYL"/>
    <property type="match status" value="1"/>
</dbReference>
<dbReference type="PANTHER" id="PTHR30093:SF2">
    <property type="entry name" value="TYPE II SECRETION SYSTEM PROTEIN H"/>
    <property type="match status" value="1"/>
</dbReference>
<dbReference type="SUPFAM" id="SSF54523">
    <property type="entry name" value="Pili subunits"/>
    <property type="match status" value="1"/>
</dbReference>
<dbReference type="NCBIfam" id="TIGR02532">
    <property type="entry name" value="IV_pilin_GFxxxE"/>
    <property type="match status" value="1"/>
</dbReference>
<organism evidence="2 3">
    <name type="scientific">Pirellulimonas nuda</name>
    <dbReference type="NCBI Taxonomy" id="2528009"/>
    <lineage>
        <taxon>Bacteria</taxon>
        <taxon>Pseudomonadati</taxon>
        <taxon>Planctomycetota</taxon>
        <taxon>Planctomycetia</taxon>
        <taxon>Pirellulales</taxon>
        <taxon>Lacipirellulaceae</taxon>
        <taxon>Pirellulimonas</taxon>
    </lineage>
</organism>
<dbReference type="Pfam" id="PF07963">
    <property type="entry name" value="N_methyl"/>
    <property type="match status" value="1"/>
</dbReference>
<dbReference type="InterPro" id="IPR045584">
    <property type="entry name" value="Pilin-like"/>
</dbReference>
<keyword evidence="3" id="KW-1185">Reference proteome</keyword>
<dbReference type="InterPro" id="IPR011453">
    <property type="entry name" value="DUF1559"/>
</dbReference>
<evidence type="ECO:0000313" key="2">
    <source>
        <dbReference type="EMBL" id="QDU90727.1"/>
    </source>
</evidence>
<dbReference type="InterPro" id="IPR012902">
    <property type="entry name" value="N_methyl_site"/>
</dbReference>
<reference evidence="2 3" key="1">
    <citation type="submission" date="2019-02" db="EMBL/GenBank/DDBJ databases">
        <title>Deep-cultivation of Planctomycetes and their phenomic and genomic characterization uncovers novel biology.</title>
        <authorList>
            <person name="Wiegand S."/>
            <person name="Jogler M."/>
            <person name="Boedeker C."/>
            <person name="Pinto D."/>
            <person name="Vollmers J."/>
            <person name="Rivas-Marin E."/>
            <person name="Kohn T."/>
            <person name="Peeters S.H."/>
            <person name="Heuer A."/>
            <person name="Rast P."/>
            <person name="Oberbeckmann S."/>
            <person name="Bunk B."/>
            <person name="Jeske O."/>
            <person name="Meyerdierks A."/>
            <person name="Storesund J.E."/>
            <person name="Kallscheuer N."/>
            <person name="Luecker S."/>
            <person name="Lage O.M."/>
            <person name="Pohl T."/>
            <person name="Merkel B.J."/>
            <person name="Hornburger P."/>
            <person name="Mueller R.-W."/>
            <person name="Bruemmer F."/>
            <person name="Labrenz M."/>
            <person name="Spormann A.M."/>
            <person name="Op den Camp H."/>
            <person name="Overmann J."/>
            <person name="Amann R."/>
            <person name="Jetten M.S.M."/>
            <person name="Mascher T."/>
            <person name="Medema M.H."/>
            <person name="Devos D.P."/>
            <person name="Kaster A.-K."/>
            <person name="Ovreas L."/>
            <person name="Rohde M."/>
            <person name="Galperin M.Y."/>
            <person name="Jogler C."/>
        </authorList>
    </citation>
    <scope>NUCLEOTIDE SEQUENCE [LARGE SCALE GENOMIC DNA]</scope>
    <source>
        <strain evidence="2 3">Pla175</strain>
    </source>
</reference>
<dbReference type="RefSeq" id="WP_145289801.1">
    <property type="nucleotide sequence ID" value="NZ_CP036291.1"/>
</dbReference>
<dbReference type="NCBIfam" id="TIGR04294">
    <property type="entry name" value="pre_pil_HX9DG"/>
    <property type="match status" value="1"/>
</dbReference>
<gene>
    <name evidence="2" type="ORF">Pla175_41380</name>
</gene>
<dbReference type="AlphaFoldDB" id="A0A518DGX9"/>
<feature type="domain" description="DUF1559" evidence="1">
    <location>
        <begin position="43"/>
        <end position="356"/>
    </location>
</feature>
<dbReference type="Proteomes" id="UP000317429">
    <property type="component" value="Chromosome"/>
</dbReference>
<dbReference type="Gene3D" id="3.30.700.10">
    <property type="entry name" value="Glycoprotein, Type 4 Pilin"/>
    <property type="match status" value="1"/>
</dbReference>
<protein>
    <recommendedName>
        <fullName evidence="1">DUF1559 domain-containing protein</fullName>
    </recommendedName>
</protein>
<proteinExistence type="predicted"/>
<evidence type="ECO:0000313" key="3">
    <source>
        <dbReference type="Proteomes" id="UP000317429"/>
    </source>
</evidence>
<name>A0A518DGX9_9BACT</name>
<dbReference type="KEGG" id="pnd:Pla175_41380"/>